<accession>A0A1Y1YT41</accession>
<evidence type="ECO:0000313" key="2">
    <source>
        <dbReference type="Proteomes" id="UP000193144"/>
    </source>
</evidence>
<dbReference type="AlphaFoldDB" id="A0A1Y1YT41"/>
<organism evidence="1 2">
    <name type="scientific">Clohesyomyces aquaticus</name>
    <dbReference type="NCBI Taxonomy" id="1231657"/>
    <lineage>
        <taxon>Eukaryota</taxon>
        <taxon>Fungi</taxon>
        <taxon>Dikarya</taxon>
        <taxon>Ascomycota</taxon>
        <taxon>Pezizomycotina</taxon>
        <taxon>Dothideomycetes</taxon>
        <taxon>Pleosporomycetidae</taxon>
        <taxon>Pleosporales</taxon>
        <taxon>Lindgomycetaceae</taxon>
        <taxon>Clohesyomyces</taxon>
    </lineage>
</organism>
<name>A0A1Y1YT41_9PLEO</name>
<dbReference type="Gene3D" id="3.40.50.300">
    <property type="entry name" value="P-loop containing nucleotide triphosphate hydrolases"/>
    <property type="match status" value="1"/>
</dbReference>
<reference evidence="1 2" key="1">
    <citation type="submission" date="2016-07" db="EMBL/GenBank/DDBJ databases">
        <title>Pervasive Adenine N6-methylation of Active Genes in Fungi.</title>
        <authorList>
            <consortium name="DOE Joint Genome Institute"/>
            <person name="Mondo S.J."/>
            <person name="Dannebaum R.O."/>
            <person name="Kuo R.C."/>
            <person name="Labutti K."/>
            <person name="Haridas S."/>
            <person name="Kuo A."/>
            <person name="Salamov A."/>
            <person name="Ahrendt S.R."/>
            <person name="Lipzen A."/>
            <person name="Sullivan W."/>
            <person name="Andreopoulos W.B."/>
            <person name="Clum A."/>
            <person name="Lindquist E."/>
            <person name="Daum C."/>
            <person name="Ramamoorthy G.K."/>
            <person name="Gryganskyi A."/>
            <person name="Culley D."/>
            <person name="Magnuson J.K."/>
            <person name="James T.Y."/>
            <person name="O'Malley M.A."/>
            <person name="Stajich J.E."/>
            <person name="Spatafora J.W."/>
            <person name="Visel A."/>
            <person name="Grigoriev I.V."/>
        </authorList>
    </citation>
    <scope>NUCLEOTIDE SEQUENCE [LARGE SCALE GENOMIC DNA]</scope>
    <source>
        <strain evidence="1 2">CBS 115471</strain>
    </source>
</reference>
<comment type="caution">
    <text evidence="1">The sequence shown here is derived from an EMBL/GenBank/DDBJ whole genome shotgun (WGS) entry which is preliminary data.</text>
</comment>
<evidence type="ECO:0000313" key="1">
    <source>
        <dbReference type="EMBL" id="ORY01181.1"/>
    </source>
</evidence>
<dbReference type="STRING" id="1231657.A0A1Y1YT41"/>
<proteinExistence type="predicted"/>
<dbReference type="Proteomes" id="UP000193144">
    <property type="component" value="Unassembled WGS sequence"/>
</dbReference>
<dbReference type="InterPro" id="IPR027417">
    <property type="entry name" value="P-loop_NTPase"/>
</dbReference>
<dbReference type="OrthoDB" id="194358at2759"/>
<dbReference type="EMBL" id="MCFA01000173">
    <property type="protein sequence ID" value="ORY01181.1"/>
    <property type="molecule type" value="Genomic_DNA"/>
</dbReference>
<keyword evidence="2" id="KW-1185">Reference proteome</keyword>
<sequence length="500" mass="56332">MTAKDIKTCSICEIRGFSRASSVRCSCTCQFCEECFRTFHLCQYPTHKRGGTSRTDKAWAWISGNISSLTESTSRVASFEQDQKTKWFGLHVEKSSEDDRVTRLIETTRFSRLVDDSLHHAEDSPPRQFPSITSFVGETGSGKSTLIRSLIYRTTGPDSAGDPEAPVPGVRSGLDSCLATTGEVNLYPDPSTFGTKHPHFLADCEGMLGGEPVAAQHQRDWFKEGRKYLLESKDGKPVDRKTAVMTIYPRFLYIFSDVICMVTRNQKTWADSAVKLLEWSRVGAHNTINQYALPAIIIVLNGPTCENATWISEDQDAVTRDFFTAIEKEINENATLREMAKQHGDKNMMELFQRNFSSVYVHYIPLEGFQTLGNSYTIIPQIDRLAQRILKHSTEVQKQRQKTWTLFDSKELSVVFDYAFKHLAKGKDRPFDFNQCRQQMTLPVTTEGNFAEFISHCFKNGLGDVFHAVAAVMGFCIVRNSLKVQGTSKSIISIHSSGNL</sequence>
<protein>
    <submittedName>
        <fullName evidence="1">Uncharacterized protein</fullName>
    </submittedName>
</protein>
<gene>
    <name evidence="1" type="ORF">BCR34DRAFT_494078</name>
</gene>